<dbReference type="Proteomes" id="UP000189670">
    <property type="component" value="Unassembled WGS sequence"/>
</dbReference>
<feature type="non-terminal residue" evidence="2">
    <location>
        <position position="199"/>
    </location>
</feature>
<feature type="region of interest" description="Disordered" evidence="1">
    <location>
        <begin position="160"/>
        <end position="181"/>
    </location>
</feature>
<dbReference type="EMBL" id="ATBP01003472">
    <property type="protein sequence ID" value="ETR64900.1"/>
    <property type="molecule type" value="Genomic_DNA"/>
</dbReference>
<accession>A0A1V1NQP8</accession>
<gene>
    <name evidence="2" type="ORF">OMM_15152</name>
</gene>
<protein>
    <submittedName>
        <fullName evidence="2">Uncharacterized protein</fullName>
    </submittedName>
</protein>
<reference evidence="3" key="1">
    <citation type="submission" date="2012-11" db="EMBL/GenBank/DDBJ databases">
        <authorList>
            <person name="Lucero-Rivera Y.E."/>
            <person name="Tovar-Ramirez D."/>
        </authorList>
    </citation>
    <scope>NUCLEOTIDE SEQUENCE [LARGE SCALE GENOMIC DNA]</scope>
    <source>
        <strain evidence="3">Araruama</strain>
    </source>
</reference>
<sequence>MDDKTTTLTINTSDGGMINDTNSMTITKQFLDQSLISNGLQWYSLGISDISGITTTQLLDNAITSAKIADDTITGNDIQNSTISTTQLADDSVTSDKIANGTITGSDIQVSAISFTQLADGAVTAPKLANNPGNGTSGQGIISNGDGSFDWDDVGGAFRTTEGVPDTHNVESGNVGIGTTTPTEKLEVDGNIKITNDLI</sequence>
<organism evidence="2 3">
    <name type="scientific">Candidatus Magnetoglobus multicellularis str. Araruama</name>
    <dbReference type="NCBI Taxonomy" id="890399"/>
    <lineage>
        <taxon>Bacteria</taxon>
        <taxon>Pseudomonadati</taxon>
        <taxon>Thermodesulfobacteriota</taxon>
        <taxon>Desulfobacteria</taxon>
        <taxon>Desulfobacterales</taxon>
        <taxon>Desulfobacteraceae</taxon>
        <taxon>Candidatus Magnetoglobus</taxon>
    </lineage>
</organism>
<name>A0A1V1NQP8_9BACT</name>
<evidence type="ECO:0000313" key="3">
    <source>
        <dbReference type="Proteomes" id="UP000189670"/>
    </source>
</evidence>
<evidence type="ECO:0000256" key="1">
    <source>
        <dbReference type="SAM" id="MobiDB-lite"/>
    </source>
</evidence>
<comment type="caution">
    <text evidence="2">The sequence shown here is derived from an EMBL/GenBank/DDBJ whole genome shotgun (WGS) entry which is preliminary data.</text>
</comment>
<dbReference type="AlphaFoldDB" id="A0A1V1NQP8"/>
<evidence type="ECO:0000313" key="2">
    <source>
        <dbReference type="EMBL" id="ETR64900.1"/>
    </source>
</evidence>
<proteinExistence type="predicted"/>